<feature type="transmembrane region" description="Helical" evidence="1">
    <location>
        <begin position="179"/>
        <end position="199"/>
    </location>
</feature>
<dbReference type="Proteomes" id="UP000245909">
    <property type="component" value="Unassembled WGS sequence"/>
</dbReference>
<dbReference type="EMBL" id="QENU01000004">
    <property type="protein sequence ID" value="PVX39871.1"/>
    <property type="molecule type" value="Genomic_DNA"/>
</dbReference>
<keyword evidence="1" id="KW-1133">Transmembrane helix</keyword>
<evidence type="ECO:0000256" key="2">
    <source>
        <dbReference type="SAM" id="SignalP"/>
    </source>
</evidence>
<dbReference type="AlphaFoldDB" id="A0A2U0T8D9"/>
<protein>
    <recommendedName>
        <fullName evidence="3">TPM domain-containing protein</fullName>
    </recommendedName>
</protein>
<accession>A0A2U0T8D9</accession>
<evidence type="ECO:0000313" key="4">
    <source>
        <dbReference type="EMBL" id="PVX39871.1"/>
    </source>
</evidence>
<feature type="chain" id="PRO_5015693050" description="TPM domain-containing protein" evidence="2">
    <location>
        <begin position="23"/>
        <end position="263"/>
    </location>
</feature>
<dbReference type="RefSeq" id="WP_116631584.1">
    <property type="nucleotide sequence ID" value="NZ_QENU01000004.1"/>
</dbReference>
<sequence length="263" mass="28377">MVKWLKSAVVLFTVFMSSVTFADDFPPVPSPFRYVNDYTHTLSSQEVQYLENKLRQYSSETSSQIAVVMLGSVGQYDISDYAFQLGDKWGIGRKKLDNGVLLLVAKDNRKVFIATGRGLEGALPDALLSQIIRKVILPNFRSGNYAQGINQALDNIIAASQNEYAALPTDANETAIDDYIPFIIICLFILFVLFGELSWRRSAYVSPTKNHDQLQNAAIIASMIANSRRNRYGGGGFGGGFGGGDSGGFGGGGFGGGGAGGSW</sequence>
<comment type="caution">
    <text evidence="4">The sequence shown here is derived from an EMBL/GenBank/DDBJ whole genome shotgun (WGS) entry which is preliminary data.</text>
</comment>
<keyword evidence="5" id="KW-1185">Reference proteome</keyword>
<dbReference type="OrthoDB" id="9810918at2"/>
<evidence type="ECO:0000313" key="5">
    <source>
        <dbReference type="Proteomes" id="UP000245909"/>
    </source>
</evidence>
<reference evidence="4 5" key="1">
    <citation type="submission" date="2018-05" db="EMBL/GenBank/DDBJ databases">
        <title>Genomic Encyclopedia of Type Strains, Phase IV (KMG-IV): sequencing the most valuable type-strain genomes for metagenomic binning, comparative biology and taxonomic classification.</title>
        <authorList>
            <person name="Goeker M."/>
        </authorList>
    </citation>
    <scope>NUCLEOTIDE SEQUENCE [LARGE SCALE GENOMIC DNA]</scope>
    <source>
        <strain evidence="4 5">DSM 22999</strain>
    </source>
</reference>
<feature type="domain" description="TPM" evidence="3">
    <location>
        <begin position="35"/>
        <end position="158"/>
    </location>
</feature>
<dbReference type="Gene3D" id="3.10.310.50">
    <property type="match status" value="1"/>
</dbReference>
<evidence type="ECO:0000259" key="3">
    <source>
        <dbReference type="Pfam" id="PF04536"/>
    </source>
</evidence>
<dbReference type="PANTHER" id="PTHR30373">
    <property type="entry name" value="UPF0603 PROTEIN YGCG"/>
    <property type="match status" value="1"/>
</dbReference>
<keyword evidence="1" id="KW-0812">Transmembrane</keyword>
<feature type="signal peptide" evidence="2">
    <location>
        <begin position="1"/>
        <end position="22"/>
    </location>
</feature>
<gene>
    <name evidence="4" type="ORF">C8D76_10473</name>
</gene>
<proteinExistence type="predicted"/>
<dbReference type="PANTHER" id="PTHR30373:SF2">
    <property type="entry name" value="UPF0603 PROTEIN YGCG"/>
    <property type="match status" value="1"/>
</dbReference>
<name>A0A2U0T8D9_9PAST</name>
<dbReference type="Pfam" id="PF04536">
    <property type="entry name" value="TPM_phosphatase"/>
    <property type="match status" value="1"/>
</dbReference>
<dbReference type="InterPro" id="IPR007621">
    <property type="entry name" value="TPM_dom"/>
</dbReference>
<evidence type="ECO:0000256" key="1">
    <source>
        <dbReference type="SAM" id="Phobius"/>
    </source>
</evidence>
<organism evidence="4 5">
    <name type="scientific">Alitibacter langaaensis DSM 22999</name>
    <dbReference type="NCBI Taxonomy" id="1122935"/>
    <lineage>
        <taxon>Bacteria</taxon>
        <taxon>Pseudomonadati</taxon>
        <taxon>Pseudomonadota</taxon>
        <taxon>Gammaproteobacteria</taxon>
        <taxon>Pasteurellales</taxon>
        <taxon>Pasteurellaceae</taxon>
        <taxon>Alitibacter</taxon>
    </lineage>
</organism>
<keyword evidence="2" id="KW-0732">Signal</keyword>
<keyword evidence="1" id="KW-0472">Membrane</keyword>